<organism evidence="2">
    <name type="scientific">uncultured Thermomicrobiales bacterium</name>
    <dbReference type="NCBI Taxonomy" id="1645740"/>
    <lineage>
        <taxon>Bacteria</taxon>
        <taxon>Pseudomonadati</taxon>
        <taxon>Thermomicrobiota</taxon>
        <taxon>Thermomicrobia</taxon>
        <taxon>Thermomicrobiales</taxon>
        <taxon>environmental samples</taxon>
    </lineage>
</organism>
<proteinExistence type="predicted"/>
<protein>
    <recommendedName>
        <fullName evidence="1">DUF7718 domain-containing protein</fullName>
    </recommendedName>
</protein>
<accession>A0A6J4UA20</accession>
<evidence type="ECO:0000259" key="1">
    <source>
        <dbReference type="Pfam" id="PF24839"/>
    </source>
</evidence>
<feature type="domain" description="DUF7718" evidence="1">
    <location>
        <begin position="9"/>
        <end position="57"/>
    </location>
</feature>
<dbReference type="Pfam" id="PF24839">
    <property type="entry name" value="DUF7718"/>
    <property type="match status" value="1"/>
</dbReference>
<name>A0A6J4UA20_9BACT</name>
<dbReference type="EMBL" id="CADCWF010000073">
    <property type="protein sequence ID" value="CAA9544987.1"/>
    <property type="molecule type" value="Genomic_DNA"/>
</dbReference>
<dbReference type="InterPro" id="IPR056135">
    <property type="entry name" value="DUF7718"/>
</dbReference>
<evidence type="ECO:0000313" key="2">
    <source>
        <dbReference type="EMBL" id="CAA9544987.1"/>
    </source>
</evidence>
<sequence>MPGRREIGYIEPFAESGDHLRVRISTVGGRVIAFTVQYETLVGDRWFPVVRYGSNMGRRIVTPWIDKVTSSERSGSTGP</sequence>
<gene>
    <name evidence="2" type="ORF">AVDCRST_MAG59-1205</name>
</gene>
<reference evidence="2" key="1">
    <citation type="submission" date="2020-02" db="EMBL/GenBank/DDBJ databases">
        <authorList>
            <person name="Meier V. D."/>
        </authorList>
    </citation>
    <scope>NUCLEOTIDE SEQUENCE</scope>
    <source>
        <strain evidence="2">AVDCRST_MAG59</strain>
    </source>
</reference>
<dbReference type="AlphaFoldDB" id="A0A6J4UA20"/>